<accession>A0A5C5VEA3</accession>
<protein>
    <submittedName>
        <fullName evidence="2">Uncharacterized protein</fullName>
    </submittedName>
</protein>
<gene>
    <name evidence="2" type="ORF">KOR34_19010</name>
</gene>
<name>A0A5C5VEA3_9BACT</name>
<sequence>MSDTAPESVLPPAESGVEADDLNTTTIVVVGLISTALVLASALGVKALYSAYINIDSAKKALVATASEADSLVQQQDSSLLGAPHEIAGQPGVYSMRIDDAMKLVVKELSAEQSQGQEGQ</sequence>
<reference evidence="2 3" key="1">
    <citation type="submission" date="2019-02" db="EMBL/GenBank/DDBJ databases">
        <title>Deep-cultivation of Planctomycetes and their phenomic and genomic characterization uncovers novel biology.</title>
        <authorList>
            <person name="Wiegand S."/>
            <person name="Jogler M."/>
            <person name="Boedeker C."/>
            <person name="Pinto D."/>
            <person name="Vollmers J."/>
            <person name="Rivas-Marin E."/>
            <person name="Kohn T."/>
            <person name="Peeters S.H."/>
            <person name="Heuer A."/>
            <person name="Rast P."/>
            <person name="Oberbeckmann S."/>
            <person name="Bunk B."/>
            <person name="Jeske O."/>
            <person name="Meyerdierks A."/>
            <person name="Storesund J.E."/>
            <person name="Kallscheuer N."/>
            <person name="Luecker S."/>
            <person name="Lage O.M."/>
            <person name="Pohl T."/>
            <person name="Merkel B.J."/>
            <person name="Hornburger P."/>
            <person name="Mueller R.-W."/>
            <person name="Bruemmer F."/>
            <person name="Labrenz M."/>
            <person name="Spormann A.M."/>
            <person name="Op Den Camp H."/>
            <person name="Overmann J."/>
            <person name="Amann R."/>
            <person name="Jetten M.S.M."/>
            <person name="Mascher T."/>
            <person name="Medema M.H."/>
            <person name="Devos D.P."/>
            <person name="Kaster A.-K."/>
            <person name="Ovreas L."/>
            <person name="Rohde M."/>
            <person name="Galperin M.Y."/>
            <person name="Jogler C."/>
        </authorList>
    </citation>
    <scope>NUCLEOTIDE SEQUENCE [LARGE SCALE GENOMIC DNA]</scope>
    <source>
        <strain evidence="2 3">KOR34</strain>
    </source>
</reference>
<keyword evidence="1" id="KW-0472">Membrane</keyword>
<keyword evidence="3" id="KW-1185">Reference proteome</keyword>
<evidence type="ECO:0000313" key="3">
    <source>
        <dbReference type="Proteomes" id="UP000316714"/>
    </source>
</evidence>
<dbReference type="EMBL" id="SIHJ01000001">
    <property type="protein sequence ID" value="TWT36956.1"/>
    <property type="molecule type" value="Genomic_DNA"/>
</dbReference>
<proteinExistence type="predicted"/>
<dbReference type="Proteomes" id="UP000316714">
    <property type="component" value="Unassembled WGS sequence"/>
</dbReference>
<organism evidence="2 3">
    <name type="scientific">Posidoniimonas corsicana</name>
    <dbReference type="NCBI Taxonomy" id="1938618"/>
    <lineage>
        <taxon>Bacteria</taxon>
        <taxon>Pseudomonadati</taxon>
        <taxon>Planctomycetota</taxon>
        <taxon>Planctomycetia</taxon>
        <taxon>Pirellulales</taxon>
        <taxon>Lacipirellulaceae</taxon>
        <taxon>Posidoniimonas</taxon>
    </lineage>
</organism>
<dbReference type="RefSeq" id="WP_146564297.1">
    <property type="nucleotide sequence ID" value="NZ_SIHJ01000001.1"/>
</dbReference>
<evidence type="ECO:0000313" key="2">
    <source>
        <dbReference type="EMBL" id="TWT36956.1"/>
    </source>
</evidence>
<dbReference type="OrthoDB" id="290157at2"/>
<evidence type="ECO:0000256" key="1">
    <source>
        <dbReference type="SAM" id="Phobius"/>
    </source>
</evidence>
<dbReference type="AlphaFoldDB" id="A0A5C5VEA3"/>
<comment type="caution">
    <text evidence="2">The sequence shown here is derived from an EMBL/GenBank/DDBJ whole genome shotgun (WGS) entry which is preliminary data.</text>
</comment>
<keyword evidence="1" id="KW-1133">Transmembrane helix</keyword>
<keyword evidence="1" id="KW-0812">Transmembrane</keyword>
<feature type="transmembrane region" description="Helical" evidence="1">
    <location>
        <begin position="27"/>
        <end position="49"/>
    </location>
</feature>